<evidence type="ECO:0000256" key="1">
    <source>
        <dbReference type="SAM" id="MobiDB-lite"/>
    </source>
</evidence>
<dbReference type="EMBL" id="HBEU01001495">
    <property type="protein sequence ID" value="CAD8574859.1"/>
    <property type="molecule type" value="Transcribed_RNA"/>
</dbReference>
<dbReference type="InterPro" id="IPR041489">
    <property type="entry name" value="PDZ_6"/>
</dbReference>
<feature type="compositionally biased region" description="Low complexity" evidence="1">
    <location>
        <begin position="22"/>
        <end position="34"/>
    </location>
</feature>
<protein>
    <recommendedName>
        <fullName evidence="2">PDZ domain-containing protein</fullName>
    </recommendedName>
</protein>
<proteinExistence type="predicted"/>
<dbReference type="AlphaFoldDB" id="A0A7S0PKB1"/>
<reference evidence="3" key="1">
    <citation type="submission" date="2021-01" db="EMBL/GenBank/DDBJ databases">
        <authorList>
            <person name="Corre E."/>
            <person name="Pelletier E."/>
            <person name="Niang G."/>
            <person name="Scheremetjew M."/>
            <person name="Finn R."/>
            <person name="Kale V."/>
            <person name="Holt S."/>
            <person name="Cochrane G."/>
            <person name="Meng A."/>
            <person name="Brown T."/>
            <person name="Cohen L."/>
        </authorList>
    </citation>
    <scope>NUCLEOTIDE SEQUENCE</scope>
    <source>
        <strain evidence="3">B651</strain>
    </source>
</reference>
<evidence type="ECO:0000259" key="2">
    <source>
        <dbReference type="Pfam" id="PF17820"/>
    </source>
</evidence>
<feature type="domain" description="PDZ" evidence="2">
    <location>
        <begin position="250"/>
        <end position="292"/>
    </location>
</feature>
<gene>
    <name evidence="3" type="ORF">LDAN0322_LOCUS1004</name>
</gene>
<organism evidence="3">
    <name type="scientific">Leptocylindrus aporus</name>
    <dbReference type="NCBI Taxonomy" id="1398097"/>
    <lineage>
        <taxon>Eukaryota</taxon>
        <taxon>Sar</taxon>
        <taxon>Stramenopiles</taxon>
        <taxon>Ochrophyta</taxon>
        <taxon>Bacillariophyta</taxon>
        <taxon>Coscinodiscophyceae</taxon>
        <taxon>Chaetocerotophycidae</taxon>
        <taxon>Leptocylindrales</taxon>
        <taxon>Leptocylindraceae</taxon>
        <taxon>Leptocylindrus</taxon>
    </lineage>
</organism>
<name>A0A7S0PKB1_9STRA</name>
<dbReference type="InterPro" id="IPR036034">
    <property type="entry name" value="PDZ_sf"/>
</dbReference>
<feature type="region of interest" description="Disordered" evidence="1">
    <location>
        <begin position="439"/>
        <end position="497"/>
    </location>
</feature>
<feature type="region of interest" description="Disordered" evidence="1">
    <location>
        <begin position="1"/>
        <end position="38"/>
    </location>
</feature>
<accession>A0A7S0PKB1</accession>
<dbReference type="Gene3D" id="2.30.42.10">
    <property type="match status" value="1"/>
</dbReference>
<feature type="compositionally biased region" description="Polar residues" evidence="1">
    <location>
        <begin position="439"/>
        <end position="480"/>
    </location>
</feature>
<evidence type="ECO:0000313" key="3">
    <source>
        <dbReference type="EMBL" id="CAD8574859.1"/>
    </source>
</evidence>
<sequence>MSRPSRRGSATNFPTLTEERSSNNTSNIINQNGSASYNHNGMPNRVNSGRGNSGNATFDRQFGGYEPGNMTGNAAKEVEGMADVPTYQPVNHNGQPQNKDPLADIDTDGINIALTDSVGGETSFTQSQATQSYAMNGTGSNAYNGVQNSLSLLSSPSSIGLGSPASTSPNFHRVQTVGGYSNALTFGGRSNGDNFSVVQNLPPGGHYYEATIFTPALGVMFFKPKELYDSLYLLTEKSVLDSLENRPVAAYIVEGSSARSAGIELGHVLTKVNGVDVKSISEASRLIRESPRPLPLLFYQLDTTVYVAEGEHMVQYNSKMLTPPKAMKDWKPKYVVVGGIIAQSYMMNMYRSKVEYDSAVIDTQTHRPVSVKVKQFDLRGARINLDWQGTQMIKYRNKLHPTRFFVIIPAEGKPIKISSPNTTQLRPVYEGVQRVIASQQGRSQYRSPQSRMPVSSSKSRKVGSNTSSQMSDPQSTTRYQPTPHVDANNAGRGFEEF</sequence>
<dbReference type="Pfam" id="PF17820">
    <property type="entry name" value="PDZ_6"/>
    <property type="match status" value="1"/>
</dbReference>
<dbReference type="SUPFAM" id="SSF50156">
    <property type="entry name" value="PDZ domain-like"/>
    <property type="match status" value="1"/>
</dbReference>